<dbReference type="PANTHER" id="PTHR38463:SF1">
    <property type="entry name" value="STRESS RESPONSE PROTEIN YSNF"/>
    <property type="match status" value="1"/>
</dbReference>
<protein>
    <submittedName>
        <fullName evidence="4">YsnF/AvaK domain-containing protein</fullName>
    </submittedName>
</protein>
<evidence type="ECO:0000256" key="1">
    <source>
        <dbReference type="SAM" id="MobiDB-lite"/>
    </source>
</evidence>
<feature type="region of interest" description="Disordered" evidence="1">
    <location>
        <begin position="317"/>
        <end position="348"/>
    </location>
</feature>
<feature type="region of interest" description="Disordered" evidence="1">
    <location>
        <begin position="150"/>
        <end position="210"/>
    </location>
</feature>
<dbReference type="InterPro" id="IPR025889">
    <property type="entry name" value="GSP17M-like_dom"/>
</dbReference>
<comment type="caution">
    <text evidence="4">The sequence shown here is derived from an EMBL/GenBank/DDBJ whole genome shotgun (WGS) entry which is preliminary data.</text>
</comment>
<dbReference type="InterPro" id="IPR019060">
    <property type="entry name" value="DUF2382"/>
</dbReference>
<feature type="domain" description="DUF2382" evidence="2">
    <location>
        <begin position="211"/>
        <end position="319"/>
    </location>
</feature>
<keyword evidence="5" id="KW-1185">Reference proteome</keyword>
<name>A0ABR8UAW7_9BACL</name>
<evidence type="ECO:0000259" key="3">
    <source>
        <dbReference type="Pfam" id="PF11181"/>
    </source>
</evidence>
<sequence>MMNEKRFVGMYNNDAQLMTKIDDLKRQGIDDDNMYVVTQHESDVSMFKGKAYAENDRHSESWLDRFMDFITGEDHVHGTLHQAGVPKSDLERYHTEIRNGGKLLYVDEGEVSRLHATDRNRFTSNTMATDPNLGANAVSEYDEGGLTGEVGQPHMGTTGAYQDTPIHEGRNESFGRVGGEALRDDMSYRTPPNSRNTETNRFTDHTEEESMQLREERLRVDKQQVEQGEVSLHKDVVSEQQSFDVPVSREEVYIERRPVNETETDDFRMQEDDETIRVPVMEERVEVTKIPYVAEEIVVGKRTVQDTERVDETVRHEEARFNKTGDVDVEGNQLNEPTMRSNNKNESF</sequence>
<dbReference type="PANTHER" id="PTHR38463">
    <property type="entry name" value="STRESS RESPONSE PROTEIN YSNF"/>
    <property type="match status" value="1"/>
</dbReference>
<evidence type="ECO:0000313" key="5">
    <source>
        <dbReference type="Proteomes" id="UP000626786"/>
    </source>
</evidence>
<gene>
    <name evidence="4" type="ORF">H9649_11250</name>
</gene>
<feature type="compositionally biased region" description="Polar residues" evidence="1">
    <location>
        <begin position="190"/>
        <end position="200"/>
    </location>
</feature>
<reference evidence="4 5" key="1">
    <citation type="submission" date="2020-08" db="EMBL/GenBank/DDBJ databases">
        <title>A Genomic Blueprint of the Chicken Gut Microbiome.</title>
        <authorList>
            <person name="Gilroy R."/>
            <person name="Ravi A."/>
            <person name="Getino M."/>
            <person name="Pursley I."/>
            <person name="Horton D.L."/>
            <person name="Alikhan N.-F."/>
            <person name="Baker D."/>
            <person name="Gharbi K."/>
            <person name="Hall N."/>
            <person name="Watson M."/>
            <person name="Adriaenssens E.M."/>
            <person name="Foster-Nyarko E."/>
            <person name="Jarju S."/>
            <person name="Secka A."/>
            <person name="Antonio M."/>
            <person name="Oren A."/>
            <person name="Chaudhuri R."/>
            <person name="La Ragione R.M."/>
            <person name="Hildebrand F."/>
            <person name="Pallen M.J."/>
        </authorList>
    </citation>
    <scope>NUCLEOTIDE SEQUENCE [LARGE SCALE GENOMIC DNA]</scope>
    <source>
        <strain evidence="4 5">Sa2YVA2</strain>
    </source>
</reference>
<dbReference type="InterPro" id="IPR052967">
    <property type="entry name" value="Stress_Response_Assoc"/>
</dbReference>
<dbReference type="RefSeq" id="WP_191694987.1">
    <property type="nucleotide sequence ID" value="NZ_JACSQN010000009.1"/>
</dbReference>
<dbReference type="EMBL" id="JACSQN010000009">
    <property type="protein sequence ID" value="MBD7985166.1"/>
    <property type="molecule type" value="Genomic_DNA"/>
</dbReference>
<feature type="compositionally biased region" description="Basic and acidic residues" evidence="1">
    <location>
        <begin position="317"/>
        <end position="326"/>
    </location>
</feature>
<dbReference type="NCBIfam" id="TIGR02271">
    <property type="entry name" value="YsnF/AvaK domain"/>
    <property type="match status" value="1"/>
</dbReference>
<evidence type="ECO:0000259" key="2">
    <source>
        <dbReference type="Pfam" id="PF09557"/>
    </source>
</evidence>
<dbReference type="Proteomes" id="UP000626786">
    <property type="component" value="Unassembled WGS sequence"/>
</dbReference>
<dbReference type="Pfam" id="PF09557">
    <property type="entry name" value="DUF2382"/>
    <property type="match status" value="1"/>
</dbReference>
<organism evidence="4 5">
    <name type="scientific">Sporosarcina quadrami</name>
    <dbReference type="NCBI Taxonomy" id="2762234"/>
    <lineage>
        <taxon>Bacteria</taxon>
        <taxon>Bacillati</taxon>
        <taxon>Bacillota</taxon>
        <taxon>Bacilli</taxon>
        <taxon>Bacillales</taxon>
        <taxon>Caryophanaceae</taxon>
        <taxon>Sporosarcina</taxon>
    </lineage>
</organism>
<dbReference type="Pfam" id="PF11181">
    <property type="entry name" value="YflT"/>
    <property type="match status" value="1"/>
</dbReference>
<feature type="compositionally biased region" description="Polar residues" evidence="1">
    <location>
        <begin position="332"/>
        <end position="348"/>
    </location>
</feature>
<feature type="domain" description="General stress protein 17M-like" evidence="3">
    <location>
        <begin position="7"/>
        <end position="100"/>
    </location>
</feature>
<proteinExistence type="predicted"/>
<evidence type="ECO:0000313" key="4">
    <source>
        <dbReference type="EMBL" id="MBD7985166.1"/>
    </source>
</evidence>
<accession>A0ABR8UAW7</accession>